<name>A0A8B8B1U1_CRAVI</name>
<evidence type="ECO:0000313" key="3">
    <source>
        <dbReference type="RefSeq" id="XP_022296998.1"/>
    </source>
</evidence>
<protein>
    <submittedName>
        <fullName evidence="3">Uncharacterized protein LOC111106566</fullName>
    </submittedName>
</protein>
<dbReference type="PROSITE" id="PS50800">
    <property type="entry name" value="SAP"/>
    <property type="match status" value="1"/>
</dbReference>
<evidence type="ECO:0000313" key="2">
    <source>
        <dbReference type="Proteomes" id="UP000694844"/>
    </source>
</evidence>
<dbReference type="Gene3D" id="1.10.720.30">
    <property type="entry name" value="SAP domain"/>
    <property type="match status" value="1"/>
</dbReference>
<dbReference type="InterPro" id="IPR003034">
    <property type="entry name" value="SAP_dom"/>
</dbReference>
<dbReference type="SUPFAM" id="SSF68906">
    <property type="entry name" value="SAP domain"/>
    <property type="match status" value="1"/>
</dbReference>
<proteinExistence type="predicted"/>
<dbReference type="GeneID" id="111106566"/>
<dbReference type="SMART" id="SM00513">
    <property type="entry name" value="SAP"/>
    <property type="match status" value="1"/>
</dbReference>
<accession>A0A8B8B1U1</accession>
<keyword evidence="2" id="KW-1185">Reference proteome</keyword>
<dbReference type="PANTHER" id="PTHR31424">
    <property type="entry name" value="PROTEIN CBG23806"/>
    <property type="match status" value="1"/>
</dbReference>
<dbReference type="PANTHER" id="PTHR31424:SF5">
    <property type="entry name" value="APPLE DOMAIN-CONTAINING PROTEIN"/>
    <property type="match status" value="1"/>
</dbReference>
<evidence type="ECO:0000259" key="1">
    <source>
        <dbReference type="PROSITE" id="PS50800"/>
    </source>
</evidence>
<dbReference type="RefSeq" id="XP_022296998.1">
    <property type="nucleotide sequence ID" value="XM_022441290.1"/>
</dbReference>
<dbReference type="InterPro" id="IPR036361">
    <property type="entry name" value="SAP_dom_sf"/>
</dbReference>
<dbReference type="OrthoDB" id="6152204at2759"/>
<reference evidence="3" key="1">
    <citation type="submission" date="2025-08" db="UniProtKB">
        <authorList>
            <consortium name="RefSeq"/>
        </authorList>
    </citation>
    <scope>IDENTIFICATION</scope>
    <source>
        <tissue evidence="3">Whole sample</tissue>
    </source>
</reference>
<dbReference type="Pfam" id="PF02037">
    <property type="entry name" value="SAP"/>
    <property type="match status" value="1"/>
</dbReference>
<dbReference type="Proteomes" id="UP000694844">
    <property type="component" value="Chromosome 8"/>
</dbReference>
<feature type="domain" description="SAP" evidence="1">
    <location>
        <begin position="466"/>
        <end position="500"/>
    </location>
</feature>
<gene>
    <name evidence="3" type="primary">LOC111106566</name>
</gene>
<dbReference type="AlphaFoldDB" id="A0A8B8B1U1"/>
<sequence>MSNFFRPWVETQPAEPDRARVMLPLNDNNQDDCDMVNSSKIKTPRKAKGYFELKHSQRAERKRKYQRAFQEASNIIHSDVSSIKVQFNFNNGQILSFFPRKVSSHENTALENEGAKNSKDLSVIRQVIAVKDKYRISDEALHELHMIGAVIPSKTVINTEKNRLNTTLEIMSHPSADCSSRKLEHILEFVLQHQKFQKYIDNDTVNLRFSCDGAKIAKNISSVRGVFKILAPRQSLPDRIEDLSMCPEDEFTLFFYIGDENRCSIEEFASATFKDMEQIQSNGIVIDGRKISVKWIMTCDWKALALLRGINGAQCEYFCMWCHCSKKQICDFSIPSWSIQRSKEEQKTLVDSGKKTFGYKDKDLCPFIPYSDMPIDDLHLRIRISLKLFNQLVTWSIDQKSEENLKRELKRVGVSFRMWEEKGDDKLNTKVRKWSQPTGDDLRKIIKDVQIHNILDNQKDRHYVSIESLSVNQLKDELNNRHLSKKGKKPDLVARLKDAIGNNTKLKRNAGSRLQVSYDYSEDEEQDLDVEALQDIWSQFHDLMESLRALPGTENYKDADTFAKEAKEWATEFRKQTFDEDVIPYIHAMVYHVPQFLQKFKYLHDIGVAQVERKNFDHRQAYFGSTNRNGSKRKKHVSKQILERENRMLWSSLYGTVRVKRKYVKSTAEGE</sequence>
<dbReference type="KEGG" id="cvn:111106566"/>
<organism evidence="2 3">
    <name type="scientific">Crassostrea virginica</name>
    <name type="common">Eastern oyster</name>
    <dbReference type="NCBI Taxonomy" id="6565"/>
    <lineage>
        <taxon>Eukaryota</taxon>
        <taxon>Metazoa</taxon>
        <taxon>Spiralia</taxon>
        <taxon>Lophotrochozoa</taxon>
        <taxon>Mollusca</taxon>
        <taxon>Bivalvia</taxon>
        <taxon>Autobranchia</taxon>
        <taxon>Pteriomorphia</taxon>
        <taxon>Ostreida</taxon>
        <taxon>Ostreoidea</taxon>
        <taxon>Ostreidae</taxon>
        <taxon>Crassostrea</taxon>
    </lineage>
</organism>